<dbReference type="NCBIfam" id="TIGR02532">
    <property type="entry name" value="IV_pilin_GFxxxE"/>
    <property type="match status" value="1"/>
</dbReference>
<proteinExistence type="predicted"/>
<dbReference type="Pfam" id="PF07963">
    <property type="entry name" value="N_methyl"/>
    <property type="match status" value="1"/>
</dbReference>
<gene>
    <name evidence="3" type="primary">iga</name>
    <name evidence="3" type="ORF">H0A61_03035</name>
</gene>
<keyword evidence="3" id="KW-0645">Protease</keyword>
<dbReference type="Gene3D" id="2.160.20.110">
    <property type="match status" value="3"/>
</dbReference>
<reference evidence="3" key="1">
    <citation type="submission" date="2020-07" db="EMBL/GenBank/DDBJ databases">
        <title>Koleobacter methoxysyntrophicus gen. nov., sp. nov., a novel anaerobic bacterium isolated from deep subsurface oil field and proposal of Koleobacterales ord. nov. in the phylum Firmicutes.</title>
        <authorList>
            <person name="Sakamoto S."/>
            <person name="Tamaki H."/>
        </authorList>
    </citation>
    <scope>NUCLEOTIDE SEQUENCE</scope>
    <source>
        <strain evidence="3">NRmbB1</strain>
    </source>
</reference>
<dbReference type="InterPro" id="IPR011493">
    <property type="entry name" value="GLUG"/>
</dbReference>
<evidence type="ECO:0000313" key="4">
    <source>
        <dbReference type="Proteomes" id="UP000662904"/>
    </source>
</evidence>
<dbReference type="SUPFAM" id="SSF54523">
    <property type="entry name" value="Pili subunits"/>
    <property type="match status" value="1"/>
</dbReference>
<name>A0A8A0RQD0_9FIRM</name>
<evidence type="ECO:0000313" key="3">
    <source>
        <dbReference type="EMBL" id="QSQ10625.1"/>
    </source>
</evidence>
<dbReference type="Gene3D" id="3.30.700.10">
    <property type="entry name" value="Glycoprotein, Type 4 Pilin"/>
    <property type="match status" value="1"/>
</dbReference>
<protein>
    <submittedName>
        <fullName evidence="3">Immunoglobulin A1 protease</fullName>
        <ecNumber evidence="3">3.4.24.13</ecNumber>
    </submittedName>
</protein>
<evidence type="ECO:0000256" key="1">
    <source>
        <dbReference type="SAM" id="Phobius"/>
    </source>
</evidence>
<dbReference type="RefSeq" id="WP_206709431.1">
    <property type="nucleotide sequence ID" value="NZ_CP059066.1"/>
</dbReference>
<feature type="transmembrane region" description="Helical" evidence="1">
    <location>
        <begin position="20"/>
        <end position="43"/>
    </location>
</feature>
<keyword evidence="1" id="KW-0472">Membrane</keyword>
<dbReference type="GO" id="GO:0008233">
    <property type="term" value="F:peptidase activity"/>
    <property type="evidence" value="ECO:0007669"/>
    <property type="project" value="UniProtKB-KW"/>
</dbReference>
<feature type="domain" description="GLUG" evidence="2">
    <location>
        <begin position="640"/>
        <end position="666"/>
    </location>
</feature>
<sequence>MSFFHHRLFRGRSSRGFTLVELIAVLAVLAVLVLIAVPGYVGFTRRAHLVRLQADGRLLYEASIRYYGHHDDWPVIQPALSDEELAGVRVFDLKLMSWGDLSELRAYIAEKEGKDPSEINFYRLDGEKLEPYILVRSSLDSYVFRNPAGELYILDPYSMPSSAGDGSSSRGPLREPAEGEIVIRTAEELAKIGRDPSYPLTGSYILMSDIDLAGFDYYGDGTGWAPIGSELQPFTGTFDGNGFVIVNLYINRPDADFQGLFGSVEGASISNVALESVDIAGHDYIGGLAGRIRSGSTVTDSYSTGSVTGIDRVGGLVGRIGTYTHIHNDSGFIAGCYSAGTVSGRYFVGGLVGLSEGDSTIKQSYSICNVNGYKYVGGFVGDINYTVVTNCYSTGGVRGEYYNIGGFIGYKGLGSTVQYCYWDTETSGLTTSAGGTGRMTGEMKRQSTFVDWDFDTVWQIDEGETYPYLRSNPQSPPPGFQPAVEIFTAEELAKIGRDESYPLNAKYILKSNIDLSGYMSDGGWQPIGDLNNPFTGIFDGNGYTIKNLYINRPDTHYQGLFGYTRSAKVSNVTLESVSVTGCDYTGALAGYVYKSMISGSSSSGTVAGRQHVGGLLGMNDYYSELVFSYSTADITGIGSSRYTGGLVGTNYRGSYIRNCYAAGSVTGNTEVGGLVGVNSSGWQVMSNIEKTYSTGSVTGSSRIGGLVGYNVGSRVTASYWDTITSGLTTSAGGTGRTTAEMKQQSTFVDWDFDTVWQIDEGETYPYLRTNPQSPPPM</sequence>
<dbReference type="Pfam" id="PF07581">
    <property type="entry name" value="Glug"/>
    <property type="match status" value="1"/>
</dbReference>
<dbReference type="KEGG" id="kme:H0A61_03035"/>
<dbReference type="Proteomes" id="UP000662904">
    <property type="component" value="Chromosome"/>
</dbReference>
<keyword evidence="4" id="KW-1185">Reference proteome</keyword>
<accession>A0A8A0RQD0</accession>
<dbReference type="InterPro" id="IPR045584">
    <property type="entry name" value="Pilin-like"/>
</dbReference>
<organism evidence="3 4">
    <name type="scientific">Koleobacter methoxysyntrophicus</name>
    <dbReference type="NCBI Taxonomy" id="2751313"/>
    <lineage>
        <taxon>Bacteria</taxon>
        <taxon>Bacillati</taxon>
        <taxon>Bacillota</taxon>
        <taxon>Clostridia</taxon>
        <taxon>Koleobacterales</taxon>
        <taxon>Koleobacteraceae</taxon>
        <taxon>Koleobacter</taxon>
    </lineage>
</organism>
<dbReference type="EMBL" id="CP059066">
    <property type="protein sequence ID" value="QSQ10625.1"/>
    <property type="molecule type" value="Genomic_DNA"/>
</dbReference>
<keyword evidence="1" id="KW-0812">Transmembrane</keyword>
<dbReference type="InterPro" id="IPR012902">
    <property type="entry name" value="N_methyl_site"/>
</dbReference>
<evidence type="ECO:0000259" key="2">
    <source>
        <dbReference type="Pfam" id="PF07581"/>
    </source>
</evidence>
<dbReference type="EC" id="3.4.24.13" evidence="3"/>
<dbReference type="AlphaFoldDB" id="A0A8A0RQD0"/>
<dbReference type="GO" id="GO:0006508">
    <property type="term" value="P:proteolysis"/>
    <property type="evidence" value="ECO:0007669"/>
    <property type="project" value="UniProtKB-KW"/>
</dbReference>
<dbReference type="PROSITE" id="PS00409">
    <property type="entry name" value="PROKAR_NTER_METHYL"/>
    <property type="match status" value="1"/>
</dbReference>
<keyword evidence="1" id="KW-1133">Transmembrane helix</keyword>
<keyword evidence="3" id="KW-0378">Hydrolase</keyword>